<protein>
    <submittedName>
        <fullName evidence="1">TetR/AcrR family transcriptional regulator</fullName>
    </submittedName>
</protein>
<gene>
    <name evidence="1" type="ORF">JYE49_07295</name>
</gene>
<reference evidence="1" key="1">
    <citation type="submission" date="2021-01" db="EMBL/GenBank/DDBJ databases">
        <title>Complete genome sequence of Clostridiales bacterium R-7.</title>
        <authorList>
            <person name="Mahoney-Kurpe S.C."/>
            <person name="Palevich N."/>
            <person name="Koike S."/>
            <person name="Moon C.D."/>
            <person name="Attwood G.T."/>
        </authorList>
    </citation>
    <scope>NUCLEOTIDE SEQUENCE</scope>
    <source>
        <strain evidence="1">R-7</strain>
    </source>
</reference>
<sequence length="178" mass="20845">MDQRNEYSKKAIREALIRLSRTKPYTEISVRELCREAKVSRSTFYNNYRFFNDVVVEMSEAYMEKLRGRRLTREFFDSLKDEGDELKLLLDSGMFGREFSLYLREIVQEEISAIHQRDPGDISVNVATLYHAFGIFGVLQNLLAVQGEPRIKEEVYRRGIDTLMEIIESFTDPPSMLP</sequence>
<dbReference type="Proteomes" id="UP000682782">
    <property type="component" value="Chromosome"/>
</dbReference>
<evidence type="ECO:0000313" key="1">
    <source>
        <dbReference type="EMBL" id="QUC68484.1"/>
    </source>
</evidence>
<organism evidence="1 2">
    <name type="scientific">Aristaeella hokkaidonensis</name>
    <dbReference type="NCBI Taxonomy" id="3046382"/>
    <lineage>
        <taxon>Bacteria</taxon>
        <taxon>Bacillati</taxon>
        <taxon>Bacillota</taxon>
        <taxon>Clostridia</taxon>
        <taxon>Eubacteriales</taxon>
        <taxon>Aristaeellaceae</taxon>
        <taxon>Aristaeella</taxon>
    </lineage>
</organism>
<proteinExistence type="predicted"/>
<name>A0AC61MZ29_9FIRM</name>
<evidence type="ECO:0000313" key="2">
    <source>
        <dbReference type="Proteomes" id="UP000682782"/>
    </source>
</evidence>
<dbReference type="EMBL" id="CP068393">
    <property type="protein sequence ID" value="QUC68484.1"/>
    <property type="molecule type" value="Genomic_DNA"/>
</dbReference>
<accession>A0AC61MZ29</accession>
<keyword evidence="2" id="KW-1185">Reference proteome</keyword>